<dbReference type="InterPro" id="IPR036390">
    <property type="entry name" value="WH_DNA-bd_sf"/>
</dbReference>
<dbReference type="Proteomes" id="UP000516428">
    <property type="component" value="Chromosome"/>
</dbReference>
<dbReference type="InterPro" id="IPR000524">
    <property type="entry name" value="Tscrpt_reg_HTH_GntR"/>
</dbReference>
<dbReference type="GO" id="GO:0003700">
    <property type="term" value="F:DNA-binding transcription factor activity"/>
    <property type="evidence" value="ECO:0007669"/>
    <property type="project" value="InterPro"/>
</dbReference>
<evidence type="ECO:0000256" key="3">
    <source>
        <dbReference type="ARBA" id="ARBA00023163"/>
    </source>
</evidence>
<dbReference type="GO" id="GO:0003677">
    <property type="term" value="F:DNA binding"/>
    <property type="evidence" value="ECO:0007669"/>
    <property type="project" value="UniProtKB-KW"/>
</dbReference>
<name>A0A7H1B3G6_9ACTN</name>
<dbReference type="SMART" id="SM00895">
    <property type="entry name" value="FCD"/>
    <property type="match status" value="1"/>
</dbReference>
<dbReference type="EMBL" id="CP061281">
    <property type="protein sequence ID" value="QNS03271.1"/>
    <property type="molecule type" value="Genomic_DNA"/>
</dbReference>
<dbReference type="PRINTS" id="PR00035">
    <property type="entry name" value="HTHGNTR"/>
</dbReference>
<dbReference type="PANTHER" id="PTHR43537">
    <property type="entry name" value="TRANSCRIPTIONAL REGULATOR, GNTR FAMILY"/>
    <property type="match status" value="1"/>
</dbReference>
<evidence type="ECO:0000256" key="2">
    <source>
        <dbReference type="ARBA" id="ARBA00023125"/>
    </source>
</evidence>
<dbReference type="AlphaFoldDB" id="A0A7H1B3G6"/>
<dbReference type="PANTHER" id="PTHR43537:SF24">
    <property type="entry name" value="GLUCONATE OPERON TRANSCRIPTIONAL REPRESSOR"/>
    <property type="match status" value="1"/>
</dbReference>
<gene>
    <name evidence="6" type="ORF">IAG42_06285</name>
</gene>
<dbReference type="Gene3D" id="1.10.10.10">
    <property type="entry name" value="Winged helix-like DNA-binding domain superfamily/Winged helix DNA-binding domain"/>
    <property type="match status" value="1"/>
</dbReference>
<feature type="domain" description="HTH gntR-type" evidence="5">
    <location>
        <begin position="37"/>
        <end position="104"/>
    </location>
</feature>
<evidence type="ECO:0000259" key="5">
    <source>
        <dbReference type="PROSITE" id="PS50949"/>
    </source>
</evidence>
<organism evidence="6 7">
    <name type="scientific">Streptomyces xanthii</name>
    <dbReference type="NCBI Taxonomy" id="2768069"/>
    <lineage>
        <taxon>Bacteria</taxon>
        <taxon>Bacillati</taxon>
        <taxon>Actinomycetota</taxon>
        <taxon>Actinomycetes</taxon>
        <taxon>Kitasatosporales</taxon>
        <taxon>Streptomycetaceae</taxon>
        <taxon>Streptomyces</taxon>
    </lineage>
</organism>
<keyword evidence="7" id="KW-1185">Reference proteome</keyword>
<feature type="compositionally biased region" description="Basic and acidic residues" evidence="4">
    <location>
        <begin position="257"/>
        <end position="274"/>
    </location>
</feature>
<feature type="region of interest" description="Disordered" evidence="4">
    <location>
        <begin position="1"/>
        <end position="42"/>
    </location>
</feature>
<dbReference type="Pfam" id="PF00392">
    <property type="entry name" value="GntR"/>
    <property type="match status" value="1"/>
</dbReference>
<feature type="region of interest" description="Disordered" evidence="4">
    <location>
        <begin position="248"/>
        <end position="284"/>
    </location>
</feature>
<dbReference type="InterPro" id="IPR036388">
    <property type="entry name" value="WH-like_DNA-bd_sf"/>
</dbReference>
<dbReference type="InterPro" id="IPR008920">
    <property type="entry name" value="TF_FadR/GntR_C"/>
</dbReference>
<feature type="compositionally biased region" description="Basic and acidic residues" evidence="4">
    <location>
        <begin position="1"/>
        <end position="15"/>
    </location>
</feature>
<proteinExistence type="predicted"/>
<keyword evidence="2" id="KW-0238">DNA-binding</keyword>
<accession>A0A7H1B3G6</accession>
<dbReference type="SUPFAM" id="SSF46785">
    <property type="entry name" value="Winged helix' DNA-binding domain"/>
    <property type="match status" value="1"/>
</dbReference>
<dbReference type="Gene3D" id="1.20.120.530">
    <property type="entry name" value="GntR ligand-binding domain-like"/>
    <property type="match status" value="1"/>
</dbReference>
<feature type="compositionally biased region" description="Basic residues" evidence="4">
    <location>
        <begin position="275"/>
        <end position="284"/>
    </location>
</feature>
<keyword evidence="1" id="KW-0805">Transcription regulation</keyword>
<reference evidence="6 7" key="1">
    <citation type="submission" date="2020-09" db="EMBL/GenBank/DDBJ databases">
        <title>A novel species.</title>
        <authorList>
            <person name="Gao J."/>
        </authorList>
    </citation>
    <scope>NUCLEOTIDE SEQUENCE [LARGE SCALE GENOMIC DNA]</scope>
    <source>
        <strain evidence="6 7">CRXT-Y-14</strain>
    </source>
</reference>
<evidence type="ECO:0000256" key="4">
    <source>
        <dbReference type="SAM" id="MobiDB-lite"/>
    </source>
</evidence>
<dbReference type="SMART" id="SM00345">
    <property type="entry name" value="HTH_GNTR"/>
    <property type="match status" value="1"/>
</dbReference>
<keyword evidence="3" id="KW-0804">Transcription</keyword>
<dbReference type="CDD" id="cd07377">
    <property type="entry name" value="WHTH_GntR"/>
    <property type="match status" value="1"/>
</dbReference>
<dbReference type="SUPFAM" id="SSF48008">
    <property type="entry name" value="GntR ligand-binding domain-like"/>
    <property type="match status" value="1"/>
</dbReference>
<evidence type="ECO:0000313" key="7">
    <source>
        <dbReference type="Proteomes" id="UP000516428"/>
    </source>
</evidence>
<dbReference type="InterPro" id="IPR011711">
    <property type="entry name" value="GntR_C"/>
</dbReference>
<dbReference type="KEGG" id="sxn:IAG42_06285"/>
<sequence>MAGSAKDRGRADGTGKETGSGSAKENGGGAGNGQGHVSLSDRAREAVRERIVDRRYPMGSRLVEREVAAELEMSRVPVREALRALVAEGLLELLPRSGVRVRSLERADVRHLYEVWEPLAVQASRLAARKVAAAGADEDRVLGTLRSTLETAERAAAADKGAEEVAAHTAFHEEIVALCDNPLLARTMEQLSWQLQLVFGLREEPAHMRAQHADMFRHIAAGDAESAAASTLLHVRDSRAVAERSLFGAAGDSGGDGDGHVDAELYTKTEESAPRKKRKSRQSS</sequence>
<evidence type="ECO:0000313" key="6">
    <source>
        <dbReference type="EMBL" id="QNS03271.1"/>
    </source>
</evidence>
<dbReference type="PROSITE" id="PS50949">
    <property type="entry name" value="HTH_GNTR"/>
    <property type="match status" value="1"/>
</dbReference>
<evidence type="ECO:0000256" key="1">
    <source>
        <dbReference type="ARBA" id="ARBA00023015"/>
    </source>
</evidence>
<dbReference type="Pfam" id="PF07729">
    <property type="entry name" value="FCD"/>
    <property type="match status" value="1"/>
</dbReference>
<protein>
    <submittedName>
        <fullName evidence="6">GntR family transcriptional regulator</fullName>
    </submittedName>
</protein>